<comment type="caution">
    <text evidence="2">The sequence shown here is derived from an EMBL/GenBank/DDBJ whole genome shotgun (WGS) entry which is preliminary data.</text>
</comment>
<dbReference type="RefSeq" id="WP_129324834.1">
    <property type="nucleotide sequence ID" value="NZ_QJSL01000018.1"/>
</dbReference>
<evidence type="ECO:0000313" key="2">
    <source>
        <dbReference type="EMBL" id="RXW27620.1"/>
    </source>
</evidence>
<dbReference type="Pfam" id="PF01636">
    <property type="entry name" value="APH"/>
    <property type="match status" value="1"/>
</dbReference>
<dbReference type="SUPFAM" id="SSF56112">
    <property type="entry name" value="Protein kinase-like (PK-like)"/>
    <property type="match status" value="1"/>
</dbReference>
<evidence type="ECO:0000313" key="3">
    <source>
        <dbReference type="Proteomes" id="UP000290875"/>
    </source>
</evidence>
<sequence>MSAMDLSKMGIANVALNISDCGHTVIEKYPVGEVEYRFYQDVATELNQAGIATPKLFSADASMRMLRMEYIPHKVEQNDVADDDAIIMLERLHCYPANSEWRYHTHLWSELALEKALKLLALPDKTAQQLRLFQKCSEVLFGKQNLVSGDSNAGNWGRRENGDLVLFDWERFGKGSAAIDLAPLIKGLGTKQAFIDISKRYCQFSFHYDANTLAREIAIAKAWIVTEVIVLLNERQKAAFPLYLKWYREHLPDWLDDVVKML</sequence>
<dbReference type="GO" id="GO:0016740">
    <property type="term" value="F:transferase activity"/>
    <property type="evidence" value="ECO:0007669"/>
    <property type="project" value="UniProtKB-KW"/>
</dbReference>
<gene>
    <name evidence="2" type="ORF">DM877_18545</name>
</gene>
<dbReference type="AlphaFoldDB" id="A0A4Q2E363"/>
<organism evidence="2 3">
    <name type="scientific">Enterobacter cloacae</name>
    <dbReference type="NCBI Taxonomy" id="550"/>
    <lineage>
        <taxon>Bacteria</taxon>
        <taxon>Pseudomonadati</taxon>
        <taxon>Pseudomonadota</taxon>
        <taxon>Gammaproteobacteria</taxon>
        <taxon>Enterobacterales</taxon>
        <taxon>Enterobacteriaceae</taxon>
        <taxon>Enterobacter</taxon>
        <taxon>Enterobacter cloacae complex</taxon>
    </lineage>
</organism>
<proteinExistence type="predicted"/>
<accession>A0A4Q2E363</accession>
<dbReference type="Proteomes" id="UP000290875">
    <property type="component" value="Unassembled WGS sequence"/>
</dbReference>
<dbReference type="EMBL" id="QJSL01000018">
    <property type="protein sequence ID" value="RXW27620.1"/>
    <property type="molecule type" value="Genomic_DNA"/>
</dbReference>
<dbReference type="InterPro" id="IPR011009">
    <property type="entry name" value="Kinase-like_dom_sf"/>
</dbReference>
<dbReference type="InterPro" id="IPR002575">
    <property type="entry name" value="Aminoglycoside_PTrfase"/>
</dbReference>
<evidence type="ECO:0000259" key="1">
    <source>
        <dbReference type="Pfam" id="PF01636"/>
    </source>
</evidence>
<protein>
    <submittedName>
        <fullName evidence="2">Aminoglycoside phosphotransferase</fullName>
    </submittedName>
</protein>
<reference evidence="2 3" key="1">
    <citation type="submission" date="2018-06" db="EMBL/GenBank/DDBJ databases">
        <title>Carbapenemase-producing Enterobacteriaceae present in wastewater treatment plant effluent and nearby surface waters in the US.</title>
        <authorList>
            <person name="Mathys D.A."/>
            <person name="Mollenkopf D.F."/>
            <person name="Feicht S.M."/>
            <person name="Adams R.J."/>
            <person name="Albers A.L."/>
            <person name="Grooters S.V."/>
            <person name="Stuever D.M."/>
            <person name="Daniels J.B."/>
            <person name="Wittum T.E."/>
        </authorList>
    </citation>
    <scope>NUCLEOTIDE SEQUENCE [LARGE SCALE GENOMIC DNA]</scope>
    <source>
        <strain evidence="2 3">GEO_4_Eff_A</strain>
    </source>
</reference>
<keyword evidence="2" id="KW-0808">Transferase</keyword>
<name>A0A4Q2E363_ENTCL</name>
<feature type="domain" description="Aminoglycoside phosphotransferase" evidence="1">
    <location>
        <begin position="13"/>
        <end position="187"/>
    </location>
</feature>